<dbReference type="EMBL" id="JANVFT010000101">
    <property type="protein sequence ID" value="KAJ4468476.1"/>
    <property type="molecule type" value="Genomic_DNA"/>
</dbReference>
<keyword evidence="1" id="KW-0812">Transmembrane</keyword>
<sequence>MFDTYHLILLQHFEANTGVPATPRSKNETIEVEVGSETAEVDLEDGTCHIQPSGVTGVSNFLPQNAPPEAQIHGDEGPYLESKPEYVDRLSDALDLQNDTKGRYIFIWISMSVLLMRQTRTSKPVAKLEDETTGRTIRGQSEFLHNSIGTTMGKPMQPLQDGKRAFENVGSESPHLIAFKSFVLSEFLFRAGTLSYLLFVIKRLRKIWTMFQNQSAIAVGHLVVSVGLFIVIQYWGTKPVEIQAVGQRSRYSRIIVDATVLAGAFICTSVVWQIVSVIGGSVVKILRMYF</sequence>
<keyword evidence="1" id="KW-1133">Transmembrane helix</keyword>
<proteinExistence type="predicted"/>
<evidence type="ECO:0000313" key="2">
    <source>
        <dbReference type="EMBL" id="KAJ4468476.1"/>
    </source>
</evidence>
<dbReference type="Proteomes" id="UP001150217">
    <property type="component" value="Unassembled WGS sequence"/>
</dbReference>
<name>A0ABQ8V0P6_9AGAR</name>
<evidence type="ECO:0000256" key="1">
    <source>
        <dbReference type="SAM" id="Phobius"/>
    </source>
</evidence>
<evidence type="ECO:0008006" key="4">
    <source>
        <dbReference type="Google" id="ProtNLM"/>
    </source>
</evidence>
<protein>
    <recommendedName>
        <fullName evidence="4">Chitin synthase export chaperone</fullName>
    </recommendedName>
</protein>
<feature type="transmembrane region" description="Helical" evidence="1">
    <location>
        <begin position="216"/>
        <end position="235"/>
    </location>
</feature>
<organism evidence="2 3">
    <name type="scientific">Lentinula lateritia</name>
    <dbReference type="NCBI Taxonomy" id="40482"/>
    <lineage>
        <taxon>Eukaryota</taxon>
        <taxon>Fungi</taxon>
        <taxon>Dikarya</taxon>
        <taxon>Basidiomycota</taxon>
        <taxon>Agaricomycotina</taxon>
        <taxon>Agaricomycetes</taxon>
        <taxon>Agaricomycetidae</taxon>
        <taxon>Agaricales</taxon>
        <taxon>Marasmiineae</taxon>
        <taxon>Omphalotaceae</taxon>
        <taxon>Lentinula</taxon>
    </lineage>
</organism>
<feature type="transmembrane region" description="Helical" evidence="1">
    <location>
        <begin position="187"/>
        <end position="204"/>
    </location>
</feature>
<comment type="caution">
    <text evidence="2">The sequence shown here is derived from an EMBL/GenBank/DDBJ whole genome shotgun (WGS) entry which is preliminary data.</text>
</comment>
<feature type="transmembrane region" description="Helical" evidence="1">
    <location>
        <begin position="255"/>
        <end position="283"/>
    </location>
</feature>
<keyword evidence="3" id="KW-1185">Reference proteome</keyword>
<accession>A0ABQ8V0P6</accession>
<gene>
    <name evidence="2" type="ORF">C8R41DRAFT_925397</name>
</gene>
<keyword evidence="1" id="KW-0472">Membrane</keyword>
<evidence type="ECO:0000313" key="3">
    <source>
        <dbReference type="Proteomes" id="UP001150217"/>
    </source>
</evidence>
<reference evidence="2" key="1">
    <citation type="submission" date="2022-08" db="EMBL/GenBank/DDBJ databases">
        <title>A Global Phylogenomic Analysis of the Shiitake Genus Lentinula.</title>
        <authorList>
            <consortium name="DOE Joint Genome Institute"/>
            <person name="Sierra-Patev S."/>
            <person name="Min B."/>
            <person name="Naranjo-Ortiz M."/>
            <person name="Looney B."/>
            <person name="Konkel Z."/>
            <person name="Slot J.C."/>
            <person name="Sakamoto Y."/>
            <person name="Steenwyk J.L."/>
            <person name="Rokas A."/>
            <person name="Carro J."/>
            <person name="Camarero S."/>
            <person name="Ferreira P."/>
            <person name="Molpeceres G."/>
            <person name="Ruiz-Duenas F.J."/>
            <person name="Serrano A."/>
            <person name="Henrissat B."/>
            <person name="Drula E."/>
            <person name="Hughes K.W."/>
            <person name="Mata J.L."/>
            <person name="Ishikawa N.K."/>
            <person name="Vargas-Isla R."/>
            <person name="Ushijima S."/>
            <person name="Smith C.A."/>
            <person name="Ahrendt S."/>
            <person name="Andreopoulos W."/>
            <person name="He G."/>
            <person name="Labutti K."/>
            <person name="Lipzen A."/>
            <person name="Ng V."/>
            <person name="Riley R."/>
            <person name="Sandor L."/>
            <person name="Barry K."/>
            <person name="Martinez A.T."/>
            <person name="Xiao Y."/>
            <person name="Gibbons J.G."/>
            <person name="Terashima K."/>
            <person name="Grigoriev I.V."/>
            <person name="Hibbett D.S."/>
        </authorList>
    </citation>
    <scope>NUCLEOTIDE SEQUENCE</scope>
    <source>
        <strain evidence="2">RHP3577 ss4</strain>
    </source>
</reference>